<evidence type="ECO:0000259" key="2">
    <source>
        <dbReference type="Pfam" id="PF18013"/>
    </source>
</evidence>
<feature type="compositionally biased region" description="Polar residues" evidence="1">
    <location>
        <begin position="276"/>
        <end position="293"/>
    </location>
</feature>
<gene>
    <name evidence="3" type="ORF">HCI99_04130</name>
    <name evidence="4" type="ORF">HCI99_04505</name>
</gene>
<feature type="compositionally biased region" description="Low complexity" evidence="1">
    <location>
        <begin position="66"/>
        <end position="75"/>
    </location>
</feature>
<feature type="region of interest" description="Disordered" evidence="1">
    <location>
        <begin position="48"/>
        <end position="86"/>
    </location>
</feature>
<evidence type="ECO:0000256" key="1">
    <source>
        <dbReference type="SAM" id="MobiDB-lite"/>
    </source>
</evidence>
<reference evidence="3 5" key="1">
    <citation type="submission" date="2020-03" db="EMBL/GenBank/DDBJ databases">
        <title>Soil Listeria distribution.</title>
        <authorList>
            <person name="Liao J."/>
            <person name="Wiedmann M."/>
        </authorList>
    </citation>
    <scope>NUCLEOTIDE SEQUENCE [LARGE SCALE GENOMIC DNA]</scope>
    <source>
        <strain evidence="3 5">FSL L7-1547</strain>
    </source>
</reference>
<feature type="domain" description="Phage tail lysozyme" evidence="2">
    <location>
        <begin position="90"/>
        <end position="246"/>
    </location>
</feature>
<dbReference type="Gene3D" id="3.90.1720.10">
    <property type="entry name" value="endopeptidase domain like (from Nostoc punctiforme)"/>
    <property type="match status" value="1"/>
</dbReference>
<evidence type="ECO:0000313" key="4">
    <source>
        <dbReference type="EMBL" id="MBC1491078.1"/>
    </source>
</evidence>
<dbReference type="SUPFAM" id="SSF54001">
    <property type="entry name" value="Cysteine proteinases"/>
    <property type="match status" value="1"/>
</dbReference>
<dbReference type="Proteomes" id="UP000533953">
    <property type="component" value="Unassembled WGS sequence"/>
</dbReference>
<organism evidence="3 5">
    <name type="scientific">Listeria booriae</name>
    <dbReference type="NCBI Taxonomy" id="1552123"/>
    <lineage>
        <taxon>Bacteria</taxon>
        <taxon>Bacillati</taxon>
        <taxon>Bacillota</taxon>
        <taxon>Bacilli</taxon>
        <taxon>Bacillales</taxon>
        <taxon>Listeriaceae</taxon>
        <taxon>Listeria</taxon>
    </lineage>
</organism>
<name>A0A7X0XBD2_9LIST</name>
<feature type="region of interest" description="Disordered" evidence="1">
    <location>
        <begin position="271"/>
        <end position="299"/>
    </location>
</feature>
<dbReference type="Pfam" id="PF18013">
    <property type="entry name" value="Phage_lysozyme2"/>
    <property type="match status" value="1"/>
</dbReference>
<dbReference type="AlphaFoldDB" id="A0A7X0XBD2"/>
<dbReference type="InterPro" id="IPR041219">
    <property type="entry name" value="Phage_lysozyme2"/>
</dbReference>
<proteinExistence type="predicted"/>
<accession>A0A7X0XBD2</accession>
<feature type="compositionally biased region" description="Low complexity" evidence="1">
    <location>
        <begin position="48"/>
        <end position="58"/>
    </location>
</feature>
<dbReference type="EMBL" id="JAASTX010000004">
    <property type="protein sequence ID" value="MBC1491078.1"/>
    <property type="molecule type" value="Genomic_DNA"/>
</dbReference>
<dbReference type="Gene3D" id="1.10.530.10">
    <property type="match status" value="1"/>
</dbReference>
<comment type="caution">
    <text evidence="3">The sequence shown here is derived from an EMBL/GenBank/DDBJ whole genome shotgun (WGS) entry which is preliminary data.</text>
</comment>
<dbReference type="EMBL" id="JAASTX010000004">
    <property type="protein sequence ID" value="MBC1491007.1"/>
    <property type="molecule type" value="Genomic_DNA"/>
</dbReference>
<sequence length="464" mass="49210">MIIGSKTRVKISVLTGMIATSLVVTSVSTSDFVKASFEGFKPKCQTSATASAKTSASSKNDEESTADSSNNSAPASDDDWTKKGTKSNQIAQNMWNYWKAKGFGGPAISGVMGNVAHEGGFDIPDRAEGHYGGDEKSNGISEGIVPVVSGSQYPVGKTGQQEGGAGHYQFTPYSKFAAVGDKKWKSTEAQSDYVWTSEVQKAKWLKSYIALTSVEEAVTIWFSKYERGASLNPAKITSGKKAYTIFGGANVSADSALASAVSTAQVAEDKKEEQKASATTSSGCPAVSTGNTNKAGDDAKGVAGATDAKLVEEAVKLLGYFHYVQVHAEHYIGSIENPIKTGITDCSGYVWLVLARCGYKAPNEMAWYTGTMTADARGKHEWLQEIPAKDAKAGDIVIVNSPGEGHTAFLMEDWKSGSDQQNTTKIIQMGGSSKDGVNESKFSTAFGSILTGEYTLTLARPIKK</sequence>
<protein>
    <recommendedName>
        <fullName evidence="2">Phage tail lysozyme domain-containing protein</fullName>
    </recommendedName>
</protein>
<evidence type="ECO:0000313" key="5">
    <source>
        <dbReference type="Proteomes" id="UP000533953"/>
    </source>
</evidence>
<dbReference type="RefSeq" id="WP_185416931.1">
    <property type="nucleotide sequence ID" value="NZ_JAASTX010000004.1"/>
</dbReference>
<evidence type="ECO:0000313" key="3">
    <source>
        <dbReference type="EMBL" id="MBC1491007.1"/>
    </source>
</evidence>
<dbReference type="InterPro" id="IPR038765">
    <property type="entry name" value="Papain-like_cys_pep_sf"/>
</dbReference>